<dbReference type="PANTHER" id="PTHR23359">
    <property type="entry name" value="NUCLEOTIDE KINASE"/>
    <property type="match status" value="1"/>
</dbReference>
<dbReference type="Gene3D" id="3.40.50.300">
    <property type="entry name" value="P-loop containing nucleotide triphosphate hydrolases"/>
    <property type="match status" value="1"/>
</dbReference>
<dbReference type="InterPro" id="IPR000850">
    <property type="entry name" value="Adenylat/UMP-CMP_kin"/>
</dbReference>
<evidence type="ECO:0000256" key="3">
    <source>
        <dbReference type="ARBA" id="ARBA00022679"/>
    </source>
</evidence>
<dbReference type="GO" id="GO:0004017">
    <property type="term" value="F:AMP kinase activity"/>
    <property type="evidence" value="ECO:0007669"/>
    <property type="project" value="UniProtKB-EC"/>
</dbReference>
<sequence length="146" mass="15866">MGLSASGGASMVRLSSHFRKDPKDRNVQWVFLGCPGVGKGTYASRLCNLLGIPHIATGDLVCKELASSGPLSQQAKKVPLKSFRNITNFRLLMILDISHFTVSHADSVRMFRAGSNTLGVGLNDAEEDDDVVNGEGTRRDLIGHWR</sequence>
<dbReference type="PRINTS" id="PR00094">
    <property type="entry name" value="ADENYLTKNASE"/>
</dbReference>
<evidence type="ECO:0000256" key="5">
    <source>
        <dbReference type="ARBA" id="ARBA00022777"/>
    </source>
</evidence>
<name>A0A2N9ESM0_FAGSY</name>
<organism evidence="8">
    <name type="scientific">Fagus sylvatica</name>
    <name type="common">Beechnut</name>
    <dbReference type="NCBI Taxonomy" id="28930"/>
    <lineage>
        <taxon>Eukaryota</taxon>
        <taxon>Viridiplantae</taxon>
        <taxon>Streptophyta</taxon>
        <taxon>Embryophyta</taxon>
        <taxon>Tracheophyta</taxon>
        <taxon>Spermatophyta</taxon>
        <taxon>Magnoliopsida</taxon>
        <taxon>eudicotyledons</taxon>
        <taxon>Gunneridae</taxon>
        <taxon>Pentapetalae</taxon>
        <taxon>rosids</taxon>
        <taxon>fabids</taxon>
        <taxon>Fagales</taxon>
        <taxon>Fagaceae</taxon>
        <taxon>Fagus</taxon>
    </lineage>
</organism>
<comment type="similarity">
    <text evidence="1 7">Belongs to the adenylate kinase family.</text>
</comment>
<dbReference type="EMBL" id="OIVN01000288">
    <property type="protein sequence ID" value="SPC77681.1"/>
    <property type="molecule type" value="Genomic_DNA"/>
</dbReference>
<evidence type="ECO:0000256" key="7">
    <source>
        <dbReference type="RuleBase" id="RU003330"/>
    </source>
</evidence>
<dbReference type="InterPro" id="IPR027417">
    <property type="entry name" value="P-loop_NTPase"/>
</dbReference>
<keyword evidence="4" id="KW-0547">Nucleotide-binding</keyword>
<keyword evidence="5 7" id="KW-0418">Kinase</keyword>
<dbReference type="EC" id="2.7.4.3" evidence="2"/>
<dbReference type="Pfam" id="PF13207">
    <property type="entry name" value="AAA_17"/>
    <property type="match status" value="1"/>
</dbReference>
<reference evidence="8" key="1">
    <citation type="submission" date="2018-02" db="EMBL/GenBank/DDBJ databases">
        <authorList>
            <person name="Cohen D.B."/>
            <person name="Kent A.D."/>
        </authorList>
    </citation>
    <scope>NUCLEOTIDE SEQUENCE</scope>
</reference>
<evidence type="ECO:0000256" key="4">
    <source>
        <dbReference type="ARBA" id="ARBA00022741"/>
    </source>
</evidence>
<dbReference type="SUPFAM" id="SSF52540">
    <property type="entry name" value="P-loop containing nucleoside triphosphate hydrolases"/>
    <property type="match status" value="1"/>
</dbReference>
<protein>
    <recommendedName>
        <fullName evidence="2">adenylate kinase</fullName>
        <ecNumber evidence="2">2.7.4.3</ecNumber>
    </recommendedName>
    <alternativeName>
        <fullName evidence="6">ATP:AMP phosphotransferase</fullName>
    </alternativeName>
</protein>
<evidence type="ECO:0000313" key="8">
    <source>
        <dbReference type="EMBL" id="SPC77681.1"/>
    </source>
</evidence>
<gene>
    <name evidence="8" type="ORF">FSB_LOCUS5563</name>
</gene>
<dbReference type="AlphaFoldDB" id="A0A2N9ESM0"/>
<dbReference type="GO" id="GO:0005524">
    <property type="term" value="F:ATP binding"/>
    <property type="evidence" value="ECO:0007669"/>
    <property type="project" value="InterPro"/>
</dbReference>
<evidence type="ECO:0000256" key="1">
    <source>
        <dbReference type="ARBA" id="ARBA00007220"/>
    </source>
</evidence>
<keyword evidence="3 7" id="KW-0808">Transferase</keyword>
<accession>A0A2N9ESM0</accession>
<proteinExistence type="inferred from homology"/>
<evidence type="ECO:0000256" key="2">
    <source>
        <dbReference type="ARBA" id="ARBA00012955"/>
    </source>
</evidence>
<evidence type="ECO:0000256" key="6">
    <source>
        <dbReference type="ARBA" id="ARBA00031517"/>
    </source>
</evidence>